<evidence type="ECO:0000256" key="2">
    <source>
        <dbReference type="ARBA" id="ARBA00004851"/>
    </source>
</evidence>
<comment type="pathway">
    <text evidence="2">Glycan degradation; xylan degradation.</text>
</comment>
<keyword evidence="9" id="KW-0624">Polysaccharide degradation</keyword>
<dbReference type="Proteomes" id="UP000307440">
    <property type="component" value="Unassembled WGS sequence"/>
</dbReference>
<reference evidence="12 13" key="1">
    <citation type="journal article" date="2019" name="Nat. Ecol. Evol.">
        <title>Megaphylogeny resolves global patterns of mushroom evolution.</title>
        <authorList>
            <person name="Varga T."/>
            <person name="Krizsan K."/>
            <person name="Foldi C."/>
            <person name="Dima B."/>
            <person name="Sanchez-Garcia M."/>
            <person name="Sanchez-Ramirez S."/>
            <person name="Szollosi G.J."/>
            <person name="Szarkandi J.G."/>
            <person name="Papp V."/>
            <person name="Albert L."/>
            <person name="Andreopoulos W."/>
            <person name="Angelini C."/>
            <person name="Antonin V."/>
            <person name="Barry K.W."/>
            <person name="Bougher N.L."/>
            <person name="Buchanan P."/>
            <person name="Buyck B."/>
            <person name="Bense V."/>
            <person name="Catcheside P."/>
            <person name="Chovatia M."/>
            <person name="Cooper J."/>
            <person name="Damon W."/>
            <person name="Desjardin D."/>
            <person name="Finy P."/>
            <person name="Geml J."/>
            <person name="Haridas S."/>
            <person name="Hughes K."/>
            <person name="Justo A."/>
            <person name="Karasinski D."/>
            <person name="Kautmanova I."/>
            <person name="Kiss B."/>
            <person name="Kocsube S."/>
            <person name="Kotiranta H."/>
            <person name="LaButti K.M."/>
            <person name="Lechner B.E."/>
            <person name="Liimatainen K."/>
            <person name="Lipzen A."/>
            <person name="Lukacs Z."/>
            <person name="Mihaltcheva S."/>
            <person name="Morgado L.N."/>
            <person name="Niskanen T."/>
            <person name="Noordeloos M.E."/>
            <person name="Ohm R.A."/>
            <person name="Ortiz-Santana B."/>
            <person name="Ovrebo C."/>
            <person name="Racz N."/>
            <person name="Riley R."/>
            <person name="Savchenko A."/>
            <person name="Shiryaev A."/>
            <person name="Soop K."/>
            <person name="Spirin V."/>
            <person name="Szebenyi C."/>
            <person name="Tomsovsky M."/>
            <person name="Tulloss R.E."/>
            <person name="Uehling J."/>
            <person name="Grigoriev I.V."/>
            <person name="Vagvolgyi C."/>
            <person name="Papp T."/>
            <person name="Martin F.M."/>
            <person name="Miettinen O."/>
            <person name="Hibbett D.S."/>
            <person name="Nagy L.G."/>
        </authorList>
    </citation>
    <scope>NUCLEOTIDE SEQUENCE [LARGE SCALE GENOMIC DNA]</scope>
    <source>
        <strain evidence="12 13">CBS 121175</strain>
    </source>
</reference>
<gene>
    <name evidence="12" type="ORF">FA15DRAFT_596746</name>
</gene>
<evidence type="ECO:0000256" key="7">
    <source>
        <dbReference type="ARBA" id="ARBA00023277"/>
    </source>
</evidence>
<keyword evidence="5 12" id="KW-0858">Xylan degradation</keyword>
<evidence type="ECO:0000256" key="4">
    <source>
        <dbReference type="ARBA" id="ARBA00012590"/>
    </source>
</evidence>
<dbReference type="PROSITE" id="PS51761">
    <property type="entry name" value="GH11_3"/>
    <property type="match status" value="1"/>
</dbReference>
<dbReference type="InterPro" id="IPR013319">
    <property type="entry name" value="GH11/12"/>
</dbReference>
<dbReference type="AlphaFoldDB" id="A0A5C3KPV1"/>
<sequence>ATITNLEGGTYSLAWSGNNGTLFGGKGWNPGVSERVVKYSGSFIPDGNSDLSLRGWTRKVEYYIVEFYGTRNPAFTARRKGSVTCNGAKYDILSAWRHKKPSIEGTQTFRQSWSVRTPKQALGEEVSGSVDNQCHVGMKIGSQHDYQLVATKSHRGSESAQITIS</sequence>
<comment type="catalytic activity">
    <reaction evidence="1">
        <text>Endohydrolysis of (1-&gt;4)-beta-D-xylosidic linkages in xylans.</text>
        <dbReference type="EC" id="3.2.1.8"/>
    </reaction>
</comment>
<feature type="non-terminal residue" evidence="12">
    <location>
        <position position="1"/>
    </location>
</feature>
<evidence type="ECO:0000256" key="1">
    <source>
        <dbReference type="ARBA" id="ARBA00000681"/>
    </source>
</evidence>
<evidence type="ECO:0000256" key="9">
    <source>
        <dbReference type="ARBA" id="ARBA00023326"/>
    </source>
</evidence>
<evidence type="ECO:0000313" key="13">
    <source>
        <dbReference type="Proteomes" id="UP000307440"/>
    </source>
</evidence>
<comment type="similarity">
    <text evidence="3 10">Belongs to the glycosyl hydrolase 11 (cellulase G) family.</text>
</comment>
<dbReference type="Pfam" id="PF00457">
    <property type="entry name" value="Glyco_hydro_11"/>
    <property type="match status" value="1"/>
</dbReference>
<evidence type="ECO:0000256" key="8">
    <source>
        <dbReference type="ARBA" id="ARBA00023295"/>
    </source>
</evidence>
<protein>
    <recommendedName>
        <fullName evidence="4">endo-1,4-beta-xylanase</fullName>
        <ecNumber evidence="4">3.2.1.8</ecNumber>
    </recommendedName>
</protein>
<keyword evidence="13" id="KW-1185">Reference proteome</keyword>
<dbReference type="EMBL" id="ML210250">
    <property type="protein sequence ID" value="TFK22105.1"/>
    <property type="molecule type" value="Genomic_DNA"/>
</dbReference>
<dbReference type="GO" id="GO:0031176">
    <property type="term" value="F:endo-1,4-beta-xylanase activity"/>
    <property type="evidence" value="ECO:0007669"/>
    <property type="project" value="UniProtKB-EC"/>
</dbReference>
<keyword evidence="7" id="KW-0119">Carbohydrate metabolism</keyword>
<proteinExistence type="inferred from homology"/>
<dbReference type="GO" id="GO:0045493">
    <property type="term" value="P:xylan catabolic process"/>
    <property type="evidence" value="ECO:0007669"/>
    <property type="project" value="UniProtKB-UniPathway"/>
</dbReference>
<evidence type="ECO:0000313" key="12">
    <source>
        <dbReference type="EMBL" id="TFK22105.1"/>
    </source>
</evidence>
<comment type="caution">
    <text evidence="10">Lacks conserved residue(s) required for the propagation of feature annotation.</text>
</comment>
<evidence type="ECO:0000256" key="10">
    <source>
        <dbReference type="PROSITE-ProRule" id="PRU01097"/>
    </source>
</evidence>
<organism evidence="12 13">
    <name type="scientific">Coprinopsis marcescibilis</name>
    <name type="common">Agaric fungus</name>
    <name type="synonym">Psathyrella marcescibilis</name>
    <dbReference type="NCBI Taxonomy" id="230819"/>
    <lineage>
        <taxon>Eukaryota</taxon>
        <taxon>Fungi</taxon>
        <taxon>Dikarya</taxon>
        <taxon>Basidiomycota</taxon>
        <taxon>Agaricomycotina</taxon>
        <taxon>Agaricomycetes</taxon>
        <taxon>Agaricomycetidae</taxon>
        <taxon>Agaricales</taxon>
        <taxon>Agaricineae</taxon>
        <taxon>Psathyrellaceae</taxon>
        <taxon>Coprinopsis</taxon>
    </lineage>
</organism>
<dbReference type="PANTHER" id="PTHR46828">
    <property type="entry name" value="ENDO-1,4-BETA-XYLANASE A-RELATED"/>
    <property type="match status" value="1"/>
</dbReference>
<dbReference type="UniPathway" id="UPA00114"/>
<dbReference type="PANTHER" id="PTHR46828:SF2">
    <property type="entry name" value="ENDO-1,4-BETA-XYLANASE A-RELATED"/>
    <property type="match status" value="1"/>
</dbReference>
<feature type="domain" description="GH11" evidence="11">
    <location>
        <begin position="1"/>
        <end position="165"/>
    </location>
</feature>
<keyword evidence="6 12" id="KW-0378">Hydrolase</keyword>
<dbReference type="EC" id="3.2.1.8" evidence="4"/>
<evidence type="ECO:0000256" key="3">
    <source>
        <dbReference type="ARBA" id="ARBA00007792"/>
    </source>
</evidence>
<evidence type="ECO:0000259" key="11">
    <source>
        <dbReference type="PROSITE" id="PS51761"/>
    </source>
</evidence>
<dbReference type="STRING" id="230819.A0A5C3KPV1"/>
<dbReference type="InterPro" id="IPR001137">
    <property type="entry name" value="Glyco_hydro_11"/>
</dbReference>
<keyword evidence="8 12" id="KW-0326">Glycosidase</keyword>
<dbReference type="InterPro" id="IPR013320">
    <property type="entry name" value="ConA-like_dom_sf"/>
</dbReference>
<evidence type="ECO:0000256" key="6">
    <source>
        <dbReference type="ARBA" id="ARBA00022801"/>
    </source>
</evidence>
<evidence type="ECO:0000256" key="5">
    <source>
        <dbReference type="ARBA" id="ARBA00022651"/>
    </source>
</evidence>
<name>A0A5C3KPV1_COPMA</name>
<accession>A0A5C3KPV1</accession>
<dbReference type="OrthoDB" id="2115822at2759"/>
<dbReference type="SUPFAM" id="SSF49899">
    <property type="entry name" value="Concanavalin A-like lectins/glucanases"/>
    <property type="match status" value="1"/>
</dbReference>
<dbReference type="Gene3D" id="2.60.120.180">
    <property type="match status" value="1"/>
</dbReference>
<dbReference type="InterPro" id="IPR033123">
    <property type="entry name" value="GH11_dom"/>
</dbReference>